<evidence type="ECO:0000256" key="1">
    <source>
        <dbReference type="ARBA" id="ARBA00004141"/>
    </source>
</evidence>
<feature type="transmembrane region" description="Helical" evidence="8">
    <location>
        <begin position="412"/>
        <end position="429"/>
    </location>
</feature>
<dbReference type="InterPro" id="IPR049829">
    <property type="entry name" value="MptA/B-like"/>
</dbReference>
<reference evidence="9 10" key="1">
    <citation type="submission" date="2017-10" db="EMBL/GenBank/DDBJ databases">
        <title>Sequencing the genomes of 1000 actinobacteria strains.</title>
        <authorList>
            <person name="Klenk H.-P."/>
        </authorList>
    </citation>
    <scope>NUCLEOTIDE SEQUENCE [LARGE SCALE GENOMIC DNA]</scope>
    <source>
        <strain evidence="9 10">DSM 15597</strain>
    </source>
</reference>
<dbReference type="GO" id="GO:0016020">
    <property type="term" value="C:membrane"/>
    <property type="evidence" value="ECO:0007669"/>
    <property type="project" value="UniProtKB-SubCell"/>
</dbReference>
<sequence>MRMEVPVGELVGRAPAFLPVPAFLDGPWSRNHRVGLGLIVASSLLAIGVAACGPSMVALRLGPRDNLMPPWYLPAGWVTLSEWVAVPLLWLGLILGLVGLWVCWRAIHAGWRPHNRKLFALGAVLSIGTSLVPPMTSADVLMYAAYGRLQVLGLDPYSITPAEIFRQEFDPLLVWTERPWQDTPSVYGPIASASQWLAAWLGNGNMHNTVFWLQMWALLPFLVIGAIAVKLAHDDKVTQTRAVLFTVLNPLMIWSVLSGAHNEALTLVFAIVGLWFIRRSPFVAGIAIGLAGAVKVSLVFYGLAMIWGYRRDWRKLLQLAIGAAIPLGLAYGVWVPRALTAASRNTGYISSGSWAPPIQGALSFVIGHDASWAVTVLIGWLLMVAIGWMLSRVLPWRLVPGNPDDDEPRRDPLTITVRTATILTTAWLVSSPYTLSWYDLIAWVPLGLMTASRLDLLMMGRGFWLAAAYVTGRAVEFSPAMRVVSSVVRDWACSAFQILVLVAIVQWWWSWGHQLPRWLGRILPAKLRTPVGIEPG</sequence>
<comment type="subcellular location">
    <subcellularLocation>
        <location evidence="1">Membrane</location>
        <topology evidence="1">Multi-pass membrane protein</topology>
    </subcellularLocation>
</comment>
<keyword evidence="4 8" id="KW-0812">Transmembrane</keyword>
<feature type="transmembrane region" description="Helical" evidence="8">
    <location>
        <begin position="36"/>
        <end position="63"/>
    </location>
</feature>
<evidence type="ECO:0000313" key="10">
    <source>
        <dbReference type="Proteomes" id="UP000226079"/>
    </source>
</evidence>
<dbReference type="AlphaFoldDB" id="A0A2A9CX07"/>
<comment type="similarity">
    <text evidence="7">Belongs to the MptA/B family.</text>
</comment>
<dbReference type="RefSeq" id="WP_211283383.1">
    <property type="nucleotide sequence ID" value="NZ_PDJC01000001.1"/>
</dbReference>
<name>A0A2A9CX07_9ACTN</name>
<feature type="transmembrane region" description="Helical" evidence="8">
    <location>
        <begin position="316"/>
        <end position="334"/>
    </location>
</feature>
<feature type="transmembrane region" description="Helical" evidence="8">
    <location>
        <begin position="83"/>
        <end position="107"/>
    </location>
</feature>
<dbReference type="EMBL" id="PDJC01000001">
    <property type="protein sequence ID" value="PFG18109.1"/>
    <property type="molecule type" value="Genomic_DNA"/>
</dbReference>
<dbReference type="Pfam" id="PF26314">
    <property type="entry name" value="MptA_B_family"/>
    <property type="match status" value="1"/>
</dbReference>
<feature type="transmembrane region" description="Helical" evidence="8">
    <location>
        <begin position="370"/>
        <end position="391"/>
    </location>
</feature>
<evidence type="ECO:0000256" key="6">
    <source>
        <dbReference type="ARBA" id="ARBA00023136"/>
    </source>
</evidence>
<evidence type="ECO:0000313" key="9">
    <source>
        <dbReference type="EMBL" id="PFG18109.1"/>
    </source>
</evidence>
<keyword evidence="10" id="KW-1185">Reference proteome</keyword>
<evidence type="ECO:0000256" key="3">
    <source>
        <dbReference type="ARBA" id="ARBA00022679"/>
    </source>
</evidence>
<keyword evidence="6 8" id="KW-0472">Membrane</keyword>
<evidence type="ECO:0008006" key="11">
    <source>
        <dbReference type="Google" id="ProtNLM"/>
    </source>
</evidence>
<proteinExistence type="inferred from homology"/>
<feature type="transmembrane region" description="Helical" evidence="8">
    <location>
        <begin position="282"/>
        <end position="304"/>
    </location>
</feature>
<evidence type="ECO:0000256" key="7">
    <source>
        <dbReference type="ARBA" id="ARBA00043987"/>
    </source>
</evidence>
<feature type="transmembrane region" description="Helical" evidence="8">
    <location>
        <begin position="211"/>
        <end position="232"/>
    </location>
</feature>
<evidence type="ECO:0000256" key="8">
    <source>
        <dbReference type="SAM" id="Phobius"/>
    </source>
</evidence>
<keyword evidence="3" id="KW-0808">Transferase</keyword>
<evidence type="ECO:0000256" key="2">
    <source>
        <dbReference type="ARBA" id="ARBA00022676"/>
    </source>
</evidence>
<dbReference type="GO" id="GO:0016757">
    <property type="term" value="F:glycosyltransferase activity"/>
    <property type="evidence" value="ECO:0007669"/>
    <property type="project" value="UniProtKB-KW"/>
</dbReference>
<feature type="transmembrane region" description="Helical" evidence="8">
    <location>
        <begin position="491"/>
        <end position="509"/>
    </location>
</feature>
<dbReference type="Proteomes" id="UP000226079">
    <property type="component" value="Unassembled WGS sequence"/>
</dbReference>
<protein>
    <recommendedName>
        <fullName evidence="11">Alpha-1,6-mannosyltransferase</fullName>
    </recommendedName>
</protein>
<organism evidence="9 10">
    <name type="scientific">Propionicimonas paludicola</name>
    <dbReference type="NCBI Taxonomy" id="185243"/>
    <lineage>
        <taxon>Bacteria</taxon>
        <taxon>Bacillati</taxon>
        <taxon>Actinomycetota</taxon>
        <taxon>Actinomycetes</taxon>
        <taxon>Propionibacteriales</taxon>
        <taxon>Nocardioidaceae</taxon>
        <taxon>Propionicimonas</taxon>
    </lineage>
</organism>
<evidence type="ECO:0000256" key="5">
    <source>
        <dbReference type="ARBA" id="ARBA00022989"/>
    </source>
</evidence>
<accession>A0A2A9CX07</accession>
<feature type="transmembrane region" description="Helical" evidence="8">
    <location>
        <begin position="253"/>
        <end position="276"/>
    </location>
</feature>
<comment type="caution">
    <text evidence="9">The sequence shown here is derived from an EMBL/GenBank/DDBJ whole genome shotgun (WGS) entry which is preliminary data.</text>
</comment>
<keyword evidence="2" id="KW-0328">Glycosyltransferase</keyword>
<keyword evidence="5 8" id="KW-1133">Transmembrane helix</keyword>
<evidence type="ECO:0000256" key="4">
    <source>
        <dbReference type="ARBA" id="ARBA00022692"/>
    </source>
</evidence>
<gene>
    <name evidence="9" type="ORF">ATK74_2689</name>
</gene>
<dbReference type="NCBIfam" id="NF038066">
    <property type="entry name" value="MptB"/>
    <property type="match status" value="1"/>
</dbReference>
<feature type="transmembrane region" description="Helical" evidence="8">
    <location>
        <begin position="119"/>
        <end position="146"/>
    </location>
</feature>